<keyword evidence="3" id="KW-1185">Reference proteome</keyword>
<dbReference type="RefSeq" id="WP_054407722.1">
    <property type="nucleotide sequence ID" value="NZ_FOYA01000014.1"/>
</dbReference>
<accession>A0A0M9VI34</accession>
<dbReference type="EMBL" id="LIYD01000005">
    <property type="protein sequence ID" value="KOS06226.1"/>
    <property type="molecule type" value="Genomic_DNA"/>
</dbReference>
<proteinExistence type="predicted"/>
<comment type="caution">
    <text evidence="2">The sequence shown here is derived from an EMBL/GenBank/DDBJ whole genome shotgun (WGS) entry which is preliminary data.</text>
</comment>
<evidence type="ECO:0000313" key="3">
    <source>
        <dbReference type="Proteomes" id="UP000037755"/>
    </source>
</evidence>
<feature type="chain" id="PRO_5005838991" description="DUF4252 domain-containing protein" evidence="1">
    <location>
        <begin position="20"/>
        <end position="190"/>
    </location>
</feature>
<protein>
    <recommendedName>
        <fullName evidence="4">DUF4252 domain-containing protein</fullName>
    </recommendedName>
</protein>
<dbReference type="PATRIC" id="fig|1202724.3.peg.1954"/>
<evidence type="ECO:0008006" key="4">
    <source>
        <dbReference type="Google" id="ProtNLM"/>
    </source>
</evidence>
<reference evidence="2 3" key="1">
    <citation type="submission" date="2015-08" db="EMBL/GenBank/DDBJ databases">
        <title>Whole genome sequence of Flavobacterium akiainvivens IK-1T, from decaying Wikstroemia oahuensis, an endemic Hawaiian shrub.</title>
        <authorList>
            <person name="Wan X."/>
            <person name="Hou S."/>
            <person name="Saito J."/>
            <person name="Donachie S."/>
        </authorList>
    </citation>
    <scope>NUCLEOTIDE SEQUENCE [LARGE SCALE GENOMIC DNA]</scope>
    <source>
        <strain evidence="2 3">IK-1</strain>
    </source>
</reference>
<name>A0A0M9VI34_9FLAO</name>
<keyword evidence="1" id="KW-0732">Signal</keyword>
<evidence type="ECO:0000256" key="1">
    <source>
        <dbReference type="SAM" id="SignalP"/>
    </source>
</evidence>
<feature type="signal peptide" evidence="1">
    <location>
        <begin position="1"/>
        <end position="19"/>
    </location>
</feature>
<organism evidence="2 3">
    <name type="scientific">Flavobacterium akiainvivens</name>
    <dbReference type="NCBI Taxonomy" id="1202724"/>
    <lineage>
        <taxon>Bacteria</taxon>
        <taxon>Pseudomonadati</taxon>
        <taxon>Bacteroidota</taxon>
        <taxon>Flavobacteriia</taxon>
        <taxon>Flavobacteriales</taxon>
        <taxon>Flavobacteriaceae</taxon>
        <taxon>Flavobacterium</taxon>
    </lineage>
</organism>
<dbReference type="OrthoDB" id="982449at2"/>
<dbReference type="AlphaFoldDB" id="A0A0M9VI34"/>
<dbReference type="STRING" id="1202724.AM493_09415"/>
<sequence>MKTRILAIALFLCTLTAFAQTQKELETRLAAWCSNSVAGNHEALAEMYYPKIFEVVPKDKLIESLKSMANGNGYSLLFLQTPLNAEYSKIKNIDGGNYSLVKYDSQMKMIFTSKLTKQEGNEMVETLKAGMNTQDVIFNEADSSIIIKKKDEVIAVADSLTNNKWTFLSRSGRPLLVKIFTEKVLKGLGL</sequence>
<evidence type="ECO:0000313" key="2">
    <source>
        <dbReference type="EMBL" id="KOS06226.1"/>
    </source>
</evidence>
<gene>
    <name evidence="2" type="ORF">AM493_09415</name>
</gene>
<dbReference type="Proteomes" id="UP000037755">
    <property type="component" value="Unassembled WGS sequence"/>
</dbReference>